<dbReference type="EMBL" id="JBHTND010000013">
    <property type="protein sequence ID" value="MFD1302136.1"/>
    <property type="molecule type" value="Genomic_DNA"/>
</dbReference>
<sequence>MIRLALAAGAVALSLVSIPGAEAGDHHRRLHASHQYGPHVHAQRHRAMLPPHIPYRDPAYRPVRRAFAPVYGPPVVQGFVQPRNLNAPVYNEPPPRFLPY</sequence>
<proteinExistence type="predicted"/>
<keyword evidence="1" id="KW-0732">Signal</keyword>
<evidence type="ECO:0000313" key="2">
    <source>
        <dbReference type="EMBL" id="MFD1302136.1"/>
    </source>
</evidence>
<feature type="chain" id="PRO_5046518982" description="Secreted protein" evidence="1">
    <location>
        <begin position="24"/>
        <end position="100"/>
    </location>
</feature>
<feature type="signal peptide" evidence="1">
    <location>
        <begin position="1"/>
        <end position="23"/>
    </location>
</feature>
<name>A0ABW3WY38_9HYPH</name>
<evidence type="ECO:0000313" key="3">
    <source>
        <dbReference type="Proteomes" id="UP001597176"/>
    </source>
</evidence>
<gene>
    <name evidence="2" type="ORF">ACFQ4G_11185</name>
</gene>
<organism evidence="2 3">
    <name type="scientific">Methylobacterium marchantiae</name>
    <dbReference type="NCBI Taxonomy" id="600331"/>
    <lineage>
        <taxon>Bacteria</taxon>
        <taxon>Pseudomonadati</taxon>
        <taxon>Pseudomonadota</taxon>
        <taxon>Alphaproteobacteria</taxon>
        <taxon>Hyphomicrobiales</taxon>
        <taxon>Methylobacteriaceae</taxon>
        <taxon>Methylobacterium</taxon>
    </lineage>
</organism>
<evidence type="ECO:0000256" key="1">
    <source>
        <dbReference type="SAM" id="SignalP"/>
    </source>
</evidence>
<dbReference type="Proteomes" id="UP001597176">
    <property type="component" value="Unassembled WGS sequence"/>
</dbReference>
<evidence type="ECO:0008006" key="4">
    <source>
        <dbReference type="Google" id="ProtNLM"/>
    </source>
</evidence>
<keyword evidence="3" id="KW-1185">Reference proteome</keyword>
<reference evidence="3" key="1">
    <citation type="journal article" date="2019" name="Int. J. Syst. Evol. Microbiol.">
        <title>The Global Catalogue of Microorganisms (GCM) 10K type strain sequencing project: providing services to taxonomists for standard genome sequencing and annotation.</title>
        <authorList>
            <consortium name="The Broad Institute Genomics Platform"/>
            <consortium name="The Broad Institute Genome Sequencing Center for Infectious Disease"/>
            <person name="Wu L."/>
            <person name="Ma J."/>
        </authorList>
    </citation>
    <scope>NUCLEOTIDE SEQUENCE [LARGE SCALE GENOMIC DNA]</scope>
    <source>
        <strain evidence="3">CCUG 56108</strain>
    </source>
</reference>
<dbReference type="RefSeq" id="WP_238206309.1">
    <property type="nucleotide sequence ID" value="NZ_JBHTND010000013.1"/>
</dbReference>
<accession>A0ABW3WY38</accession>
<comment type="caution">
    <text evidence="2">The sequence shown here is derived from an EMBL/GenBank/DDBJ whole genome shotgun (WGS) entry which is preliminary data.</text>
</comment>
<protein>
    <recommendedName>
        <fullName evidence="4">Secreted protein</fullName>
    </recommendedName>
</protein>